<proteinExistence type="predicted"/>
<dbReference type="AlphaFoldDB" id="A0A1H7PXL9"/>
<evidence type="ECO:0000313" key="2">
    <source>
        <dbReference type="Proteomes" id="UP000198916"/>
    </source>
</evidence>
<keyword evidence="2" id="KW-1185">Reference proteome</keyword>
<gene>
    <name evidence="1" type="ORF">SAMN05421740_10570</name>
</gene>
<dbReference type="RefSeq" id="WP_090606136.1">
    <property type="nucleotide sequence ID" value="NZ_FNZR01000005.1"/>
</dbReference>
<evidence type="ECO:0000313" key="1">
    <source>
        <dbReference type="EMBL" id="SEL40590.1"/>
    </source>
</evidence>
<reference evidence="2" key="1">
    <citation type="submission" date="2016-10" db="EMBL/GenBank/DDBJ databases">
        <authorList>
            <person name="Varghese N."/>
            <person name="Submissions S."/>
        </authorList>
    </citation>
    <scope>NUCLEOTIDE SEQUENCE [LARGE SCALE GENOMIC DNA]</scope>
    <source>
        <strain evidence="2">Jip14</strain>
    </source>
</reference>
<dbReference type="OrthoDB" id="9889663at2"/>
<protein>
    <submittedName>
        <fullName evidence="1">Uncharacterized protein</fullName>
    </submittedName>
</protein>
<accession>A0A1H7PXL9</accession>
<sequence length="62" mass="7095">MAAILRLTKLKAEEPIRVNFDNVAYYYGKGAHTVIVFPAPKYYEHTLTVKESLEQVDRLLGI</sequence>
<name>A0A1H7PXL9_9SPHI</name>
<organism evidence="1 2">
    <name type="scientific">Parapedobacter koreensis</name>
    <dbReference type="NCBI Taxonomy" id="332977"/>
    <lineage>
        <taxon>Bacteria</taxon>
        <taxon>Pseudomonadati</taxon>
        <taxon>Bacteroidota</taxon>
        <taxon>Sphingobacteriia</taxon>
        <taxon>Sphingobacteriales</taxon>
        <taxon>Sphingobacteriaceae</taxon>
        <taxon>Parapedobacter</taxon>
    </lineage>
</organism>
<dbReference type="STRING" id="332977.SAMN05421740_10570"/>
<dbReference type="EMBL" id="FNZR01000005">
    <property type="protein sequence ID" value="SEL40590.1"/>
    <property type="molecule type" value="Genomic_DNA"/>
</dbReference>
<dbReference type="Proteomes" id="UP000198916">
    <property type="component" value="Unassembled WGS sequence"/>
</dbReference>